<evidence type="ECO:0000256" key="2">
    <source>
        <dbReference type="SAM" id="SignalP"/>
    </source>
</evidence>
<dbReference type="Pfam" id="PF17963">
    <property type="entry name" value="Big_9"/>
    <property type="match status" value="1"/>
</dbReference>
<keyword evidence="4" id="KW-1185">Reference proteome</keyword>
<keyword evidence="2" id="KW-0732">Signal</keyword>
<evidence type="ECO:0000256" key="1">
    <source>
        <dbReference type="SAM" id="MobiDB-lite"/>
    </source>
</evidence>
<accession>A0ABQ1QSI8</accession>
<reference evidence="4" key="1">
    <citation type="journal article" date="2019" name="Int. J. Syst. Evol. Microbiol.">
        <title>The Global Catalogue of Microorganisms (GCM) 10K type strain sequencing project: providing services to taxonomists for standard genome sequencing and annotation.</title>
        <authorList>
            <consortium name="The Broad Institute Genomics Platform"/>
            <consortium name="The Broad Institute Genome Sequencing Center for Infectious Disease"/>
            <person name="Wu L."/>
            <person name="Ma J."/>
        </authorList>
    </citation>
    <scope>NUCLEOTIDE SEQUENCE [LARGE SCALE GENOMIC DNA]</scope>
    <source>
        <strain evidence="4">CGMCC 1.12606</strain>
    </source>
</reference>
<feature type="chain" id="PRO_5046337321" description="Tandem-95 repeat protein" evidence="2">
    <location>
        <begin position="17"/>
        <end position="575"/>
    </location>
</feature>
<sequence length="575" mass="60604">MLCVLLGLLCFLDLRAQVGVGANFGIEADAYSGDVLSGVLTDDWFYNGISGAGVVDEATAAAMGYAAQLAANNNIAFDLRQSIPNYASNNGYIWYSTRYGRDQITGSTNDQTTFTGGKNGENPMTKWGVQTSPVPDKTDIVDAGVHMRRDGVDVTDDLWVALMISTLSSSGNHFIDFELFVNELQVSGPNFLNSGTQEGHTAWEFDAGGNVTQIGDMIIGFSYGGGGVSGVEVRLWVRRSDFVPGTSPGGTSTFTWGTNIDGGSTYGYGQIVVPAGALLSRVNPLTTTGPPWGTNNTSGYTANFSADYFAEVGVNFTQLGFDPRALFGPGAACDSPFSAVLAKSRSSASFTSNLKDFAGPYDFLGSAAGTQVNTTIEDPGDFDSCIPGETLTLQAEFVSASSEYVWYSLTPGVVFPANGLSEISGIGMDSVEIDTMGDYQLGIAPLQGCTPVTDPTDILNIRAIPCAYDDSYAVTENSTLNVPVTGLLGNDIDDDAGDVLNVTTTPVVDVSNGSLTLNADGSFSYTPDPEYVGSDTFTYEVCDSFGLCDTAVVSLTVSSSSVITNRRITYRVNPN</sequence>
<gene>
    <name evidence="3" type="ORF">GCM10011361_08620</name>
</gene>
<evidence type="ECO:0000313" key="4">
    <source>
        <dbReference type="Proteomes" id="UP000625780"/>
    </source>
</evidence>
<name>A0ABQ1QSI8_9FLAO</name>
<feature type="compositionally biased region" description="Polar residues" evidence="1">
    <location>
        <begin position="106"/>
        <end position="116"/>
    </location>
</feature>
<comment type="caution">
    <text evidence="3">The sequence shown here is derived from an EMBL/GenBank/DDBJ whole genome shotgun (WGS) entry which is preliminary data.</text>
</comment>
<evidence type="ECO:0000313" key="3">
    <source>
        <dbReference type="EMBL" id="GGD43933.1"/>
    </source>
</evidence>
<feature type="signal peptide" evidence="2">
    <location>
        <begin position="1"/>
        <end position="16"/>
    </location>
</feature>
<dbReference type="EMBL" id="BMFH01000001">
    <property type="protein sequence ID" value="GGD43933.1"/>
    <property type="molecule type" value="Genomic_DNA"/>
</dbReference>
<dbReference type="Gene3D" id="2.60.40.2810">
    <property type="match status" value="1"/>
</dbReference>
<evidence type="ECO:0008006" key="5">
    <source>
        <dbReference type="Google" id="ProtNLM"/>
    </source>
</evidence>
<organism evidence="3 4">
    <name type="scientific">Muriicola marianensis</name>
    <dbReference type="NCBI Taxonomy" id="1324801"/>
    <lineage>
        <taxon>Bacteria</taxon>
        <taxon>Pseudomonadati</taxon>
        <taxon>Bacteroidota</taxon>
        <taxon>Flavobacteriia</taxon>
        <taxon>Flavobacteriales</taxon>
        <taxon>Flavobacteriaceae</taxon>
        <taxon>Muriicola</taxon>
    </lineage>
</organism>
<feature type="region of interest" description="Disordered" evidence="1">
    <location>
        <begin position="106"/>
        <end position="126"/>
    </location>
</feature>
<proteinExistence type="predicted"/>
<dbReference type="Proteomes" id="UP000625780">
    <property type="component" value="Unassembled WGS sequence"/>
</dbReference>
<protein>
    <recommendedName>
        <fullName evidence="5">Tandem-95 repeat protein</fullName>
    </recommendedName>
</protein>